<dbReference type="InterPro" id="IPR027267">
    <property type="entry name" value="AH/BAR_dom_sf"/>
</dbReference>
<reference evidence="2 3" key="1">
    <citation type="journal article" date="2022" name="Gigascience">
        <title>A chromosome-level genome assembly and annotation of the desert horned lizard, Phrynosoma platyrhinos, provides insight into chromosomal rearrangements among reptiles.</title>
        <authorList>
            <person name="Koochekian N."/>
            <person name="Ascanio A."/>
            <person name="Farleigh K."/>
            <person name="Card D.C."/>
            <person name="Schield D.R."/>
            <person name="Castoe T.A."/>
            <person name="Jezkova T."/>
        </authorList>
    </citation>
    <scope>NUCLEOTIDE SEQUENCE [LARGE SCALE GENOMIC DNA]</scope>
    <source>
        <strain evidence="2">NK-2021</strain>
    </source>
</reference>
<protein>
    <submittedName>
        <fullName evidence="2">Uncharacterized protein</fullName>
    </submittedName>
</protein>
<dbReference type="Gene3D" id="1.20.1270.60">
    <property type="entry name" value="Arfaptin homology (AH) domain/BAR domain"/>
    <property type="match status" value="2"/>
</dbReference>
<feature type="compositionally biased region" description="Basic and acidic residues" evidence="1">
    <location>
        <begin position="101"/>
        <end position="117"/>
    </location>
</feature>
<accession>A0ABQ7T8J1</accession>
<keyword evidence="3" id="KW-1185">Reference proteome</keyword>
<comment type="caution">
    <text evidence="2">The sequence shown here is derived from an EMBL/GenBank/DDBJ whole genome shotgun (WGS) entry which is preliminary data.</text>
</comment>
<evidence type="ECO:0000313" key="3">
    <source>
        <dbReference type="Proteomes" id="UP000826234"/>
    </source>
</evidence>
<feature type="compositionally biased region" description="Basic and acidic residues" evidence="1">
    <location>
        <begin position="141"/>
        <end position="163"/>
    </location>
</feature>
<evidence type="ECO:0000256" key="1">
    <source>
        <dbReference type="SAM" id="MobiDB-lite"/>
    </source>
</evidence>
<evidence type="ECO:0000313" key="2">
    <source>
        <dbReference type="EMBL" id="KAH0625760.1"/>
    </source>
</evidence>
<proteinExistence type="predicted"/>
<organism evidence="2 3">
    <name type="scientific">Phrynosoma platyrhinos</name>
    <name type="common">Desert horned lizard</name>
    <dbReference type="NCBI Taxonomy" id="52577"/>
    <lineage>
        <taxon>Eukaryota</taxon>
        <taxon>Metazoa</taxon>
        <taxon>Chordata</taxon>
        <taxon>Craniata</taxon>
        <taxon>Vertebrata</taxon>
        <taxon>Euteleostomi</taxon>
        <taxon>Lepidosauria</taxon>
        <taxon>Squamata</taxon>
        <taxon>Bifurcata</taxon>
        <taxon>Unidentata</taxon>
        <taxon>Episquamata</taxon>
        <taxon>Toxicofera</taxon>
        <taxon>Iguania</taxon>
        <taxon>Phrynosomatidae</taxon>
        <taxon>Phrynosomatinae</taxon>
        <taxon>Phrynosoma</taxon>
    </lineage>
</organism>
<dbReference type="Proteomes" id="UP000826234">
    <property type="component" value="Unassembled WGS sequence"/>
</dbReference>
<dbReference type="SUPFAM" id="SSF103657">
    <property type="entry name" value="BAR/IMD domain-like"/>
    <property type="match status" value="1"/>
</dbReference>
<name>A0ABQ7T8J1_PHRPL</name>
<feature type="region of interest" description="Disordered" evidence="1">
    <location>
        <begin position="93"/>
        <end position="163"/>
    </location>
</feature>
<sequence>MENLYGGITGQGTEIMSDGSEDFSSKMEFAKGLQKMVNTCKQTITQEPHMPFLSIYSLALEQDLEYALSSLHAATTLRMETFLQQEAENNLRKAKQTYMQRSEDSEKAKHVAAKAEEEQLGSSGGIGGPGTTTTKALDKKRRLEEEARNKASGRRGQEGKMHP</sequence>
<gene>
    <name evidence="2" type="ORF">JD844_033980</name>
</gene>
<dbReference type="EMBL" id="JAIPUX010000953">
    <property type="protein sequence ID" value="KAH0625760.1"/>
    <property type="molecule type" value="Genomic_DNA"/>
</dbReference>